<accession>A0AAV2YGS1</accession>
<reference evidence="2" key="2">
    <citation type="journal article" date="2023" name="Microbiol Resour">
        <title>Decontamination and Annotation of the Draft Genome Sequence of the Oomycete Lagenidium giganteum ARSEF 373.</title>
        <authorList>
            <person name="Morgan W.R."/>
            <person name="Tartar A."/>
        </authorList>
    </citation>
    <scope>NUCLEOTIDE SEQUENCE</scope>
    <source>
        <strain evidence="2">ARSEF 373</strain>
    </source>
</reference>
<reference evidence="2" key="1">
    <citation type="submission" date="2022-11" db="EMBL/GenBank/DDBJ databases">
        <authorList>
            <person name="Morgan W.R."/>
            <person name="Tartar A."/>
        </authorList>
    </citation>
    <scope>NUCLEOTIDE SEQUENCE</scope>
    <source>
        <strain evidence="2">ARSEF 373</strain>
    </source>
</reference>
<evidence type="ECO:0000313" key="3">
    <source>
        <dbReference type="Proteomes" id="UP001146120"/>
    </source>
</evidence>
<dbReference type="Proteomes" id="UP001146120">
    <property type="component" value="Unassembled WGS sequence"/>
</dbReference>
<feature type="region of interest" description="Disordered" evidence="1">
    <location>
        <begin position="1"/>
        <end position="34"/>
    </location>
</feature>
<gene>
    <name evidence="2" type="ORF">N0F65_004964</name>
</gene>
<protein>
    <submittedName>
        <fullName evidence="2">Uncharacterized protein</fullName>
    </submittedName>
</protein>
<keyword evidence="3" id="KW-1185">Reference proteome</keyword>
<sequence length="72" mass="8467">MEGASYRDEERDCVRQTLAREKASGPTNTRKSYEGRQRDLMRWCQTLVLNPGDEITRFQVTGKKLNMFRLAR</sequence>
<evidence type="ECO:0000313" key="2">
    <source>
        <dbReference type="EMBL" id="DAZ94252.1"/>
    </source>
</evidence>
<comment type="caution">
    <text evidence="2">The sequence shown here is derived from an EMBL/GenBank/DDBJ whole genome shotgun (WGS) entry which is preliminary data.</text>
</comment>
<dbReference type="AlphaFoldDB" id="A0AAV2YGS1"/>
<organism evidence="2 3">
    <name type="scientific">Lagenidium giganteum</name>
    <dbReference type="NCBI Taxonomy" id="4803"/>
    <lineage>
        <taxon>Eukaryota</taxon>
        <taxon>Sar</taxon>
        <taxon>Stramenopiles</taxon>
        <taxon>Oomycota</taxon>
        <taxon>Peronosporomycetes</taxon>
        <taxon>Pythiales</taxon>
        <taxon>Pythiaceae</taxon>
    </lineage>
</organism>
<name>A0AAV2YGS1_9STRA</name>
<feature type="compositionally biased region" description="Basic and acidic residues" evidence="1">
    <location>
        <begin position="1"/>
        <end position="23"/>
    </location>
</feature>
<evidence type="ECO:0000256" key="1">
    <source>
        <dbReference type="SAM" id="MobiDB-lite"/>
    </source>
</evidence>
<dbReference type="EMBL" id="DAKRPA010000260">
    <property type="protein sequence ID" value="DAZ94252.1"/>
    <property type="molecule type" value="Genomic_DNA"/>
</dbReference>
<proteinExistence type="predicted"/>